<accession>A0A6A5USC1</accession>
<dbReference type="Proteomes" id="UP000800036">
    <property type="component" value="Unassembled WGS sequence"/>
</dbReference>
<name>A0A6A5USC1_9PLEO</name>
<keyword evidence="1" id="KW-1133">Transmembrane helix</keyword>
<protein>
    <submittedName>
        <fullName evidence="2">Uncharacterized protein</fullName>
    </submittedName>
</protein>
<dbReference type="AlphaFoldDB" id="A0A6A5USC1"/>
<gene>
    <name evidence="2" type="ORF">BU23DRAFT_494436</name>
</gene>
<evidence type="ECO:0000256" key="1">
    <source>
        <dbReference type="SAM" id="Phobius"/>
    </source>
</evidence>
<feature type="transmembrane region" description="Helical" evidence="1">
    <location>
        <begin position="39"/>
        <end position="60"/>
    </location>
</feature>
<evidence type="ECO:0000313" key="2">
    <source>
        <dbReference type="EMBL" id="KAF1963987.1"/>
    </source>
</evidence>
<organism evidence="2 3">
    <name type="scientific">Bimuria novae-zelandiae CBS 107.79</name>
    <dbReference type="NCBI Taxonomy" id="1447943"/>
    <lineage>
        <taxon>Eukaryota</taxon>
        <taxon>Fungi</taxon>
        <taxon>Dikarya</taxon>
        <taxon>Ascomycota</taxon>
        <taxon>Pezizomycotina</taxon>
        <taxon>Dothideomycetes</taxon>
        <taxon>Pleosporomycetidae</taxon>
        <taxon>Pleosporales</taxon>
        <taxon>Massarineae</taxon>
        <taxon>Didymosphaeriaceae</taxon>
        <taxon>Bimuria</taxon>
    </lineage>
</organism>
<evidence type="ECO:0000313" key="3">
    <source>
        <dbReference type="Proteomes" id="UP000800036"/>
    </source>
</evidence>
<keyword evidence="1" id="KW-0472">Membrane</keyword>
<dbReference type="EMBL" id="ML976823">
    <property type="protein sequence ID" value="KAF1963987.1"/>
    <property type="molecule type" value="Genomic_DNA"/>
</dbReference>
<sequence>MLIIRRFLFVVPSLTRHLYSEYKSIYTTSGIDDRPRHSIIILSIVKIAIAMSTLLTMLYISNTRTLLVTHLHLVKL</sequence>
<proteinExistence type="predicted"/>
<reference evidence="2" key="1">
    <citation type="journal article" date="2020" name="Stud. Mycol.">
        <title>101 Dothideomycetes genomes: a test case for predicting lifestyles and emergence of pathogens.</title>
        <authorList>
            <person name="Haridas S."/>
            <person name="Albert R."/>
            <person name="Binder M."/>
            <person name="Bloem J."/>
            <person name="Labutti K."/>
            <person name="Salamov A."/>
            <person name="Andreopoulos B."/>
            <person name="Baker S."/>
            <person name="Barry K."/>
            <person name="Bills G."/>
            <person name="Bluhm B."/>
            <person name="Cannon C."/>
            <person name="Castanera R."/>
            <person name="Culley D."/>
            <person name="Daum C."/>
            <person name="Ezra D."/>
            <person name="Gonzalez J."/>
            <person name="Henrissat B."/>
            <person name="Kuo A."/>
            <person name="Liang C."/>
            <person name="Lipzen A."/>
            <person name="Lutzoni F."/>
            <person name="Magnuson J."/>
            <person name="Mondo S."/>
            <person name="Nolan M."/>
            <person name="Ohm R."/>
            <person name="Pangilinan J."/>
            <person name="Park H.-J."/>
            <person name="Ramirez L."/>
            <person name="Alfaro M."/>
            <person name="Sun H."/>
            <person name="Tritt A."/>
            <person name="Yoshinaga Y."/>
            <person name="Zwiers L.-H."/>
            <person name="Turgeon B."/>
            <person name="Goodwin S."/>
            <person name="Spatafora J."/>
            <person name="Crous P."/>
            <person name="Grigoriev I."/>
        </authorList>
    </citation>
    <scope>NUCLEOTIDE SEQUENCE</scope>
    <source>
        <strain evidence="2">CBS 107.79</strain>
    </source>
</reference>
<keyword evidence="3" id="KW-1185">Reference proteome</keyword>
<keyword evidence="1" id="KW-0812">Transmembrane</keyword>